<feature type="transmembrane region" description="Helical" evidence="1">
    <location>
        <begin position="23"/>
        <end position="43"/>
    </location>
</feature>
<gene>
    <name evidence="2" type="ORF">FWK35_00021999</name>
</gene>
<dbReference type="EMBL" id="VUJU01004909">
    <property type="protein sequence ID" value="KAF0752866.1"/>
    <property type="molecule type" value="Genomic_DNA"/>
</dbReference>
<dbReference type="Proteomes" id="UP000478052">
    <property type="component" value="Unassembled WGS sequence"/>
</dbReference>
<comment type="caution">
    <text evidence="2">The sequence shown here is derived from an EMBL/GenBank/DDBJ whole genome shotgun (WGS) entry which is preliminary data.</text>
</comment>
<reference evidence="2 3" key="1">
    <citation type="submission" date="2019-08" db="EMBL/GenBank/DDBJ databases">
        <title>Whole genome of Aphis craccivora.</title>
        <authorList>
            <person name="Voronova N.V."/>
            <person name="Shulinski R.S."/>
            <person name="Bandarenka Y.V."/>
            <person name="Zhorov D.G."/>
            <person name="Warner D."/>
        </authorList>
    </citation>
    <scope>NUCLEOTIDE SEQUENCE [LARGE SCALE GENOMIC DNA]</scope>
    <source>
        <strain evidence="2">180601</strain>
        <tissue evidence="2">Whole Body</tissue>
    </source>
</reference>
<sequence>MRMCRNNALIFNFSSFSGSKVNLVGALGGFSWGAFFLKFSIVFKSTRKKKEIKEKLEFLRKTSF</sequence>
<proteinExistence type="predicted"/>
<keyword evidence="1" id="KW-0812">Transmembrane</keyword>
<dbReference type="AlphaFoldDB" id="A0A6G0YC33"/>
<organism evidence="2 3">
    <name type="scientific">Aphis craccivora</name>
    <name type="common">Cowpea aphid</name>
    <dbReference type="NCBI Taxonomy" id="307492"/>
    <lineage>
        <taxon>Eukaryota</taxon>
        <taxon>Metazoa</taxon>
        <taxon>Ecdysozoa</taxon>
        <taxon>Arthropoda</taxon>
        <taxon>Hexapoda</taxon>
        <taxon>Insecta</taxon>
        <taxon>Pterygota</taxon>
        <taxon>Neoptera</taxon>
        <taxon>Paraneoptera</taxon>
        <taxon>Hemiptera</taxon>
        <taxon>Sternorrhyncha</taxon>
        <taxon>Aphidomorpha</taxon>
        <taxon>Aphidoidea</taxon>
        <taxon>Aphididae</taxon>
        <taxon>Aphidini</taxon>
        <taxon>Aphis</taxon>
        <taxon>Aphis</taxon>
    </lineage>
</organism>
<keyword evidence="3" id="KW-1185">Reference proteome</keyword>
<keyword evidence="1" id="KW-1133">Transmembrane helix</keyword>
<protein>
    <submittedName>
        <fullName evidence="2">Uncharacterized protein</fullName>
    </submittedName>
</protein>
<evidence type="ECO:0000313" key="2">
    <source>
        <dbReference type="EMBL" id="KAF0752866.1"/>
    </source>
</evidence>
<evidence type="ECO:0000256" key="1">
    <source>
        <dbReference type="SAM" id="Phobius"/>
    </source>
</evidence>
<evidence type="ECO:0000313" key="3">
    <source>
        <dbReference type="Proteomes" id="UP000478052"/>
    </source>
</evidence>
<keyword evidence="1" id="KW-0472">Membrane</keyword>
<name>A0A6G0YC33_APHCR</name>
<accession>A0A6G0YC33</accession>